<accession>A0ABQ9YZ76</accession>
<protein>
    <recommendedName>
        <fullName evidence="3">ISXO2-like transposase domain-containing protein</fullName>
    </recommendedName>
</protein>
<dbReference type="Proteomes" id="UP001234178">
    <property type="component" value="Unassembled WGS sequence"/>
</dbReference>
<evidence type="ECO:0008006" key="3">
    <source>
        <dbReference type="Google" id="ProtNLM"/>
    </source>
</evidence>
<sequence length="154" mass="18042">MAFAFERVAQQVFAQAQARFWNIGSFCYYCLEHNNYIHLKVNHSLHFKDPENGLHTNQIEGLWNSAKKSLPNTNRSKKMFAGYLATFMLRTKWKGKDGLKLFMQYAAKLYSEESTTDFYAITFYFFYFSVLCGGDEQCNHHGNHFQRTNSAFNI</sequence>
<dbReference type="PANTHER" id="PTHR47163">
    <property type="entry name" value="DDE_TNP_IS1595 DOMAIN-CONTAINING PROTEIN"/>
    <property type="match status" value="1"/>
</dbReference>
<dbReference type="EMBL" id="JAOYFB010000002">
    <property type="protein sequence ID" value="KAK4005948.1"/>
    <property type="molecule type" value="Genomic_DNA"/>
</dbReference>
<evidence type="ECO:0000313" key="1">
    <source>
        <dbReference type="EMBL" id="KAK4005948.1"/>
    </source>
</evidence>
<organism evidence="1 2">
    <name type="scientific">Daphnia magna</name>
    <dbReference type="NCBI Taxonomy" id="35525"/>
    <lineage>
        <taxon>Eukaryota</taxon>
        <taxon>Metazoa</taxon>
        <taxon>Ecdysozoa</taxon>
        <taxon>Arthropoda</taxon>
        <taxon>Crustacea</taxon>
        <taxon>Branchiopoda</taxon>
        <taxon>Diplostraca</taxon>
        <taxon>Cladocera</taxon>
        <taxon>Anomopoda</taxon>
        <taxon>Daphniidae</taxon>
        <taxon>Daphnia</taxon>
    </lineage>
</organism>
<comment type="caution">
    <text evidence="1">The sequence shown here is derived from an EMBL/GenBank/DDBJ whole genome shotgun (WGS) entry which is preliminary data.</text>
</comment>
<reference evidence="1 2" key="1">
    <citation type="journal article" date="2023" name="Nucleic Acids Res.">
        <title>The hologenome of Daphnia magna reveals possible DNA methylation and microbiome-mediated evolution of the host genome.</title>
        <authorList>
            <person name="Chaturvedi A."/>
            <person name="Li X."/>
            <person name="Dhandapani V."/>
            <person name="Marshall H."/>
            <person name="Kissane S."/>
            <person name="Cuenca-Cambronero M."/>
            <person name="Asole G."/>
            <person name="Calvet F."/>
            <person name="Ruiz-Romero M."/>
            <person name="Marangio P."/>
            <person name="Guigo R."/>
            <person name="Rago D."/>
            <person name="Mirbahai L."/>
            <person name="Eastwood N."/>
            <person name="Colbourne J.K."/>
            <person name="Zhou J."/>
            <person name="Mallon E."/>
            <person name="Orsini L."/>
        </authorList>
    </citation>
    <scope>NUCLEOTIDE SEQUENCE [LARGE SCALE GENOMIC DNA]</scope>
    <source>
        <strain evidence="1">LRV0_1</strain>
    </source>
</reference>
<dbReference type="PANTHER" id="PTHR47163:SF2">
    <property type="entry name" value="SI:DKEY-17M8.2"/>
    <property type="match status" value="1"/>
</dbReference>
<dbReference type="InterPro" id="IPR053164">
    <property type="entry name" value="IS1016-like_transposase"/>
</dbReference>
<proteinExistence type="predicted"/>
<keyword evidence="2" id="KW-1185">Reference proteome</keyword>
<evidence type="ECO:0000313" key="2">
    <source>
        <dbReference type="Proteomes" id="UP001234178"/>
    </source>
</evidence>
<name>A0ABQ9YZ76_9CRUS</name>
<gene>
    <name evidence="1" type="ORF">OUZ56_011074</name>
</gene>